<dbReference type="EMBL" id="AKAU01000179">
    <property type="protein sequence ID" value="EIM96756.1"/>
    <property type="molecule type" value="Genomic_DNA"/>
</dbReference>
<evidence type="ECO:0000313" key="2">
    <source>
        <dbReference type="Proteomes" id="UP000004980"/>
    </source>
</evidence>
<organism evidence="1 2">
    <name type="scientific">Paraburkholderia hospita</name>
    <dbReference type="NCBI Taxonomy" id="169430"/>
    <lineage>
        <taxon>Bacteria</taxon>
        <taxon>Pseudomonadati</taxon>
        <taxon>Pseudomonadota</taxon>
        <taxon>Betaproteobacteria</taxon>
        <taxon>Burkholderiales</taxon>
        <taxon>Burkholderiaceae</taxon>
        <taxon>Paraburkholderia</taxon>
    </lineage>
</organism>
<accession>A0ABN0FDJ9</accession>
<sequence length="60" mass="6405">MATSNAEGLDSFKIVIPIKEWLALQGPSESGVLRAVLLSDALVTQRKITALVSATLKKSH</sequence>
<dbReference type="Proteomes" id="UP000004980">
    <property type="component" value="Unassembled WGS sequence"/>
</dbReference>
<protein>
    <submittedName>
        <fullName evidence="1">Uncharacterized protein</fullName>
    </submittedName>
</protein>
<reference evidence="1 2" key="1">
    <citation type="journal article" date="2012" name="J. Bacteriol.">
        <title>Draft Genome Sequence of the Soil Bacterium Burkholderia terrae Strain BS001, Which Interacts with Fungal Surface Structures.</title>
        <authorList>
            <person name="Nazir R."/>
            <person name="Hansen M.A."/>
            <person name="Sorensen S."/>
            <person name="van Elsas J.D."/>
        </authorList>
    </citation>
    <scope>NUCLEOTIDE SEQUENCE [LARGE SCALE GENOMIC DNA]</scope>
    <source>
        <strain evidence="1 2">BS001</strain>
    </source>
</reference>
<proteinExistence type="predicted"/>
<name>A0ABN0FDJ9_9BURK</name>
<comment type="caution">
    <text evidence="1">The sequence shown here is derived from an EMBL/GenBank/DDBJ whole genome shotgun (WGS) entry which is preliminary data.</text>
</comment>
<keyword evidence="2" id="KW-1185">Reference proteome</keyword>
<evidence type="ECO:0000313" key="1">
    <source>
        <dbReference type="EMBL" id="EIM96756.1"/>
    </source>
</evidence>
<gene>
    <name evidence="1" type="ORF">WQE_32711</name>
</gene>